<accession>A0A5C0UI41</accession>
<dbReference type="GO" id="GO:0006508">
    <property type="term" value="P:proteolysis"/>
    <property type="evidence" value="ECO:0007669"/>
    <property type="project" value="UniProtKB-KW"/>
</dbReference>
<dbReference type="PRINTS" id="PR00834">
    <property type="entry name" value="PROTEASES2C"/>
</dbReference>
<dbReference type="Gene3D" id="2.30.42.10">
    <property type="match status" value="2"/>
</dbReference>
<evidence type="ECO:0000256" key="2">
    <source>
        <dbReference type="ARBA" id="ARBA00022801"/>
    </source>
</evidence>
<organism evidence="5 6">
    <name type="scientific">Candidatus Sneabacter namystus</name>
    <dbReference type="NCBI Taxonomy" id="2601646"/>
    <lineage>
        <taxon>Bacteria</taxon>
        <taxon>Pseudomonadati</taxon>
        <taxon>Pseudomonadota</taxon>
        <taxon>Alphaproteobacteria</taxon>
        <taxon>Rickettsiales</taxon>
        <taxon>Rickettsiaceae</taxon>
        <taxon>Rickettsieae</taxon>
        <taxon>Candidatus Sneabacter</taxon>
    </lineage>
</organism>
<dbReference type="PANTHER" id="PTHR43343:SF3">
    <property type="entry name" value="PROTEASE DO-LIKE 8, CHLOROPLASTIC"/>
    <property type="match status" value="1"/>
</dbReference>
<keyword evidence="3" id="KW-0732">Signal</keyword>
<keyword evidence="2" id="KW-0378">Hydrolase</keyword>
<keyword evidence="6" id="KW-1185">Reference proteome</keyword>
<keyword evidence="1" id="KW-0645">Protease</keyword>
<dbReference type="OrthoDB" id="9758917at2"/>
<dbReference type="Proteomes" id="UP000323844">
    <property type="component" value="Chromosome"/>
</dbReference>
<dbReference type="AlphaFoldDB" id="A0A5C0UI41"/>
<evidence type="ECO:0000256" key="3">
    <source>
        <dbReference type="SAM" id="SignalP"/>
    </source>
</evidence>
<sequence>MRYTLLSLLGALALSVYSAQGTPPLNNHTIIKKNVATGNAFCNLPDIIEPLLPSVVNIHVVQENTRNPRLSSGARDPMQELLERFFGYDAPTEEMLPEVKSLGSGFIVSTIGHIVTNYHVIKGGTKIMVKMSTCAKSVKAKLVGFDEKTDIAILKIDTKKPLPTVSFGDSRKLRVGETVILVGNPLGLGETVTCGIVSNKARKDLDLGSASMIHELIQTDAAMNRGNSGGPMFNLEGKVVGVNCAICSPSGVSAGIGLALPSSYAKDVVDQIIKTGRVQRGRLSITLAPITEEVAEGIGIKELQGVLVADVTKGGAGDKAGLKAGDVITKFDNIAVKGTKHMQSLTANAIPGSVVKITIIRNGLSKDIIAKISADIDINSKDGQLSATGILEHNGVTLADLTNSIKRNLGIPESVSGVLVQQVNPSSPWANILKKEDIIVSVIGVDTVHDVQHWQKLYSDAKSKGRKWIALLIKRKGGHFSFAIKLPIL</sequence>
<dbReference type="SUPFAM" id="SSF50494">
    <property type="entry name" value="Trypsin-like serine proteases"/>
    <property type="match status" value="1"/>
</dbReference>
<feature type="chain" id="PRO_5022803405" evidence="3">
    <location>
        <begin position="22"/>
        <end position="489"/>
    </location>
</feature>
<dbReference type="SUPFAM" id="SSF50156">
    <property type="entry name" value="PDZ domain-like"/>
    <property type="match status" value="2"/>
</dbReference>
<dbReference type="Pfam" id="PF13180">
    <property type="entry name" value="PDZ_2"/>
    <property type="match status" value="1"/>
</dbReference>
<evidence type="ECO:0000259" key="4">
    <source>
        <dbReference type="PROSITE" id="PS50106"/>
    </source>
</evidence>
<proteinExistence type="predicted"/>
<dbReference type="InterPro" id="IPR009003">
    <property type="entry name" value="Peptidase_S1_PA"/>
</dbReference>
<dbReference type="RefSeq" id="WP_148951790.1">
    <property type="nucleotide sequence ID" value="NZ_CP043312.1"/>
</dbReference>
<dbReference type="Gene3D" id="2.40.10.120">
    <property type="match status" value="1"/>
</dbReference>
<evidence type="ECO:0000256" key="1">
    <source>
        <dbReference type="ARBA" id="ARBA00022670"/>
    </source>
</evidence>
<dbReference type="InterPro" id="IPR001940">
    <property type="entry name" value="Peptidase_S1C"/>
</dbReference>
<dbReference type="EMBL" id="CP043312">
    <property type="protein sequence ID" value="QEK39429.1"/>
    <property type="molecule type" value="Genomic_DNA"/>
</dbReference>
<feature type="signal peptide" evidence="3">
    <location>
        <begin position="1"/>
        <end position="21"/>
    </location>
</feature>
<name>A0A5C0UI41_9RICK</name>
<dbReference type="PROSITE" id="PS50106">
    <property type="entry name" value="PDZ"/>
    <property type="match status" value="1"/>
</dbReference>
<dbReference type="InterPro" id="IPR001478">
    <property type="entry name" value="PDZ"/>
</dbReference>
<dbReference type="PANTHER" id="PTHR43343">
    <property type="entry name" value="PEPTIDASE S12"/>
    <property type="match status" value="1"/>
</dbReference>
<dbReference type="SMART" id="SM00228">
    <property type="entry name" value="PDZ"/>
    <property type="match status" value="2"/>
</dbReference>
<reference evidence="5 6" key="1">
    <citation type="submission" date="2019-08" db="EMBL/GenBank/DDBJ databases">
        <title>Highly reduced genomes of protist endosymbionts show evolutionary convergence.</title>
        <authorList>
            <person name="George E."/>
            <person name="Husnik F."/>
            <person name="Tashyreva D."/>
            <person name="Prokopchuk G."/>
            <person name="Horak A."/>
            <person name="Kwong W.K."/>
            <person name="Lukes J."/>
            <person name="Keeling P.J."/>
        </authorList>
    </citation>
    <scope>NUCLEOTIDE SEQUENCE [LARGE SCALE GENOMIC DNA]</scope>
    <source>
        <strain evidence="5">1621</strain>
    </source>
</reference>
<dbReference type="InterPro" id="IPR051201">
    <property type="entry name" value="Chloro_Bact_Ser_Proteases"/>
</dbReference>
<dbReference type="GO" id="GO:0004252">
    <property type="term" value="F:serine-type endopeptidase activity"/>
    <property type="evidence" value="ECO:0007669"/>
    <property type="project" value="InterPro"/>
</dbReference>
<dbReference type="InterPro" id="IPR036034">
    <property type="entry name" value="PDZ_sf"/>
</dbReference>
<dbReference type="Pfam" id="PF13365">
    <property type="entry name" value="Trypsin_2"/>
    <property type="match status" value="1"/>
</dbReference>
<gene>
    <name evidence="5" type="ORF">FZC37_00535</name>
</gene>
<evidence type="ECO:0000313" key="6">
    <source>
        <dbReference type="Proteomes" id="UP000323844"/>
    </source>
</evidence>
<dbReference type="KEGG" id="snay:FZC37_00535"/>
<evidence type="ECO:0000313" key="5">
    <source>
        <dbReference type="EMBL" id="QEK39429.1"/>
    </source>
</evidence>
<feature type="domain" description="PDZ" evidence="4">
    <location>
        <begin position="272"/>
        <end position="363"/>
    </location>
</feature>
<protein>
    <submittedName>
        <fullName evidence="5">PDZ domain-containing protein</fullName>
    </submittedName>
</protein>